<dbReference type="PROSITE" id="PS51257">
    <property type="entry name" value="PROKAR_LIPOPROTEIN"/>
    <property type="match status" value="1"/>
</dbReference>
<dbReference type="Gene3D" id="3.30.1450.10">
    <property type="match status" value="1"/>
</dbReference>
<evidence type="ECO:0008006" key="4">
    <source>
        <dbReference type="Google" id="ProtNLM"/>
    </source>
</evidence>
<dbReference type="EMBL" id="CABPSX010000002">
    <property type="protein sequence ID" value="VVG70699.1"/>
    <property type="molecule type" value="Genomic_DNA"/>
</dbReference>
<evidence type="ECO:0000256" key="1">
    <source>
        <dbReference type="ARBA" id="ARBA00022729"/>
    </source>
</evidence>
<sequence length="108" mass="11431">MIRELMISLSICALAAGCSNGEQPRVAEVTLSQFDSIREGMTYADVVKLLGSSGKQASSQDVNGTIVSTYSWPVSSGDSILVMFAKDLVIKKIPGLNMQPPLPASQPS</sequence>
<proteinExistence type="predicted"/>
<dbReference type="OrthoDB" id="2454707at2"/>
<gene>
    <name evidence="2" type="ORF">PAP18089_01663</name>
</gene>
<keyword evidence="1" id="KW-0732">Signal</keyword>
<evidence type="ECO:0000313" key="2">
    <source>
        <dbReference type="EMBL" id="VVG70699.1"/>
    </source>
</evidence>
<dbReference type="AlphaFoldDB" id="A0A5E5P4G5"/>
<accession>A0A5E5P4G5</accession>
<protein>
    <recommendedName>
        <fullName evidence="4">Lipoprotein</fullName>
    </recommendedName>
</protein>
<dbReference type="Proteomes" id="UP000364291">
    <property type="component" value="Unassembled WGS sequence"/>
</dbReference>
<name>A0A5E5P4G5_9BURK</name>
<organism evidence="2 3">
    <name type="scientific">Pandoraea apista</name>
    <dbReference type="NCBI Taxonomy" id="93218"/>
    <lineage>
        <taxon>Bacteria</taxon>
        <taxon>Pseudomonadati</taxon>
        <taxon>Pseudomonadota</taxon>
        <taxon>Betaproteobacteria</taxon>
        <taxon>Burkholderiales</taxon>
        <taxon>Burkholderiaceae</taxon>
        <taxon>Pandoraea</taxon>
    </lineage>
</organism>
<dbReference type="RefSeq" id="WP_094068750.1">
    <property type="nucleotide sequence ID" value="NZ_CABPSX010000002.1"/>
</dbReference>
<evidence type="ECO:0000313" key="3">
    <source>
        <dbReference type="Proteomes" id="UP000364291"/>
    </source>
</evidence>
<dbReference type="InterPro" id="IPR037873">
    <property type="entry name" value="BamE-like"/>
</dbReference>
<reference evidence="2 3" key="1">
    <citation type="submission" date="2019-08" db="EMBL/GenBank/DDBJ databases">
        <authorList>
            <person name="Peeters C."/>
        </authorList>
    </citation>
    <scope>NUCLEOTIDE SEQUENCE [LARGE SCALE GENOMIC DNA]</scope>
    <source>
        <strain evidence="2 3">LMG 18089</strain>
    </source>
</reference>